<organism evidence="1">
    <name type="scientific">Pseudogymnoascus destructans</name>
    <dbReference type="NCBI Taxonomy" id="655981"/>
    <lineage>
        <taxon>Eukaryota</taxon>
        <taxon>Fungi</taxon>
        <taxon>Dikarya</taxon>
        <taxon>Ascomycota</taxon>
        <taxon>Pezizomycotina</taxon>
        <taxon>Leotiomycetes</taxon>
        <taxon>Thelebolales</taxon>
        <taxon>Thelebolaceae</taxon>
        <taxon>Pseudogymnoascus</taxon>
    </lineage>
</organism>
<dbReference type="Proteomes" id="UP000077154">
    <property type="component" value="Unassembled WGS sequence"/>
</dbReference>
<dbReference type="RefSeq" id="XP_024322380.1">
    <property type="nucleotide sequence ID" value="XM_024469532.1"/>
</dbReference>
<proteinExistence type="predicted"/>
<protein>
    <submittedName>
        <fullName evidence="1">Uncharacterized protein</fullName>
    </submittedName>
</protein>
<evidence type="ECO:0000313" key="1">
    <source>
        <dbReference type="EMBL" id="OAF57089.1"/>
    </source>
</evidence>
<sequence length="123" mass="14118">MCISNRFPKHCEFQPSPNHMHLESSSLAREFPTIFQRYSPKTPTSFQRPLNPLPPYSLRFIMELPGSHRKSRHTPLTAEAAVTKLLETSKLICSRKGVKQREGTRIQEAQVRGEFVIKGNLED</sequence>
<accession>A0A177A469</accession>
<dbReference type="EMBL" id="KV441401">
    <property type="protein sequence ID" value="OAF57089.1"/>
    <property type="molecule type" value="Genomic_DNA"/>
</dbReference>
<dbReference type="AlphaFoldDB" id="A0A177A469"/>
<dbReference type="GeneID" id="36288987"/>
<name>A0A177A469_9PEZI</name>
<gene>
    <name evidence="1" type="ORF">VC83_05925</name>
</gene>
<reference evidence="1" key="1">
    <citation type="submission" date="2016-03" db="EMBL/GenBank/DDBJ databases">
        <title>Updated assembly of Pseudogymnoascus destructans, the fungus causing white-nose syndrome of bats.</title>
        <authorList>
            <person name="Palmer J.M."/>
            <person name="Drees K.P."/>
            <person name="Foster J.T."/>
            <person name="Lindner D.L."/>
        </authorList>
    </citation>
    <scope>NUCLEOTIDE SEQUENCE [LARGE SCALE GENOMIC DNA]</scope>
    <source>
        <strain evidence="1">20631-21</strain>
    </source>
</reference>